<organism evidence="1 2">
    <name type="scientific">Abyssibacter profundi</name>
    <dbReference type="NCBI Taxonomy" id="2182787"/>
    <lineage>
        <taxon>Bacteria</taxon>
        <taxon>Pseudomonadati</taxon>
        <taxon>Pseudomonadota</taxon>
        <taxon>Gammaproteobacteria</taxon>
        <taxon>Chromatiales</taxon>
        <taxon>Oceanococcaceae</taxon>
        <taxon>Abyssibacter</taxon>
    </lineage>
</organism>
<evidence type="ECO:0000313" key="1">
    <source>
        <dbReference type="EMBL" id="PWN55045.1"/>
    </source>
</evidence>
<sequence>MNRPCSPWPTPTSKPRCTAGALHCRATRPPEGSRWHTRCSVGSGHHPACSGSELMRPSRLGLSLTPLLLCYACSGGPQADTTDETGVPPAATLDAVLDIDEAWFWEGETLNGQVPSLSLCDTYLACPSYLLDVAPGGKRLRIGLDTPERTDSFGIHVFAPDGSLAGEDDNFNQFNSEVLIDEPTAGLWRVQIRPDNATYASFRMRAKLESALTVSPALPADPEPLLPNLRTVPPYEFGFVAPANPLNGLYPPDTVNPPLSVAGIEPISCSVDEAAPVEIGGAGAIRCLRFTSGPVNVGQGIYDMRFELLADTLAGETEIAPNELLSRTIIGPKTQVVHWTDGSQTARPAGTYSFHPIHVHFHDDFILKFELYQVTDTELGALVAAGLGTKSGFCPADQLFGNWYAFEQGYETPGGDSPLDNCFSPTAGTIGLSVGWGDVYRWQRPGMYVEFDGNPNGRYVVRSIVDEMGYVLETDDSDNVSYAYIEVQGDTIEILERGWGTDPWDDRKLVFDLTGPVGRSPLDHEAVTFALVDSDRHVRPVNSVD</sequence>
<keyword evidence="2" id="KW-1185">Reference proteome</keyword>
<comment type="caution">
    <text evidence="1">The sequence shown here is derived from an EMBL/GenBank/DDBJ whole genome shotgun (WGS) entry which is preliminary data.</text>
</comment>
<dbReference type="EMBL" id="QEQK01000014">
    <property type="protein sequence ID" value="PWN55045.1"/>
    <property type="molecule type" value="Genomic_DNA"/>
</dbReference>
<accession>A0A383XQZ1</accession>
<reference evidence="1 2" key="1">
    <citation type="submission" date="2018-05" db="EMBL/GenBank/DDBJ databases">
        <title>Abyssibacter profundi OUC007T gen. nov., sp. nov, a marine bacterium isolated from seawater of the Mariana Trench.</title>
        <authorList>
            <person name="Zhou S."/>
        </authorList>
    </citation>
    <scope>NUCLEOTIDE SEQUENCE [LARGE SCALE GENOMIC DNA]</scope>
    <source>
        <strain evidence="1 2">OUC007</strain>
    </source>
</reference>
<dbReference type="OrthoDB" id="7054233at2"/>
<dbReference type="AlphaFoldDB" id="A0A383XQZ1"/>
<dbReference type="Proteomes" id="UP000251800">
    <property type="component" value="Unassembled WGS sequence"/>
</dbReference>
<name>A0A383XQZ1_9GAMM</name>
<proteinExistence type="predicted"/>
<protein>
    <submittedName>
        <fullName evidence="1">Uncharacterized protein</fullName>
    </submittedName>
</protein>
<gene>
    <name evidence="1" type="ORF">DEH80_14310</name>
</gene>
<evidence type="ECO:0000313" key="2">
    <source>
        <dbReference type="Proteomes" id="UP000251800"/>
    </source>
</evidence>